<dbReference type="GO" id="GO:0005741">
    <property type="term" value="C:mitochondrial outer membrane"/>
    <property type="evidence" value="ECO:0000318"/>
    <property type="project" value="GO_Central"/>
</dbReference>
<evidence type="ECO:0008006" key="14">
    <source>
        <dbReference type="Google" id="ProtNLM"/>
    </source>
</evidence>
<dbReference type="InParanoid" id="A0A7M7NA06"/>
<evidence type="ECO:0000256" key="8">
    <source>
        <dbReference type="ARBA" id="ARBA00023128"/>
    </source>
</evidence>
<dbReference type="OrthoDB" id="2403262at2759"/>
<dbReference type="CTD" id="91137"/>
<keyword evidence="6" id="KW-1000">Mitochondrion outer membrane</keyword>
<dbReference type="FunCoup" id="A0A7M7NA06">
    <property type="interactions" value="1097"/>
</dbReference>
<accession>A0A7M7NA06</accession>
<evidence type="ECO:0000256" key="5">
    <source>
        <dbReference type="ARBA" id="ARBA00022737"/>
    </source>
</evidence>
<reference evidence="12" key="2">
    <citation type="submission" date="2021-01" db="UniProtKB">
        <authorList>
            <consortium name="EnsemblMetazoa"/>
        </authorList>
    </citation>
    <scope>IDENTIFICATION</scope>
</reference>
<reference evidence="13" key="1">
    <citation type="submission" date="2015-02" db="EMBL/GenBank/DDBJ databases">
        <title>Genome sequencing for Strongylocentrotus purpuratus.</title>
        <authorList>
            <person name="Murali S."/>
            <person name="Liu Y."/>
            <person name="Vee V."/>
            <person name="English A."/>
            <person name="Wang M."/>
            <person name="Skinner E."/>
            <person name="Han Y."/>
            <person name="Muzny D.M."/>
            <person name="Worley K.C."/>
            <person name="Gibbs R.A."/>
        </authorList>
    </citation>
    <scope>NUCLEOTIDE SEQUENCE</scope>
</reference>
<comment type="subcellular location">
    <subcellularLocation>
        <location evidence="1">Mitochondrion outer membrane</location>
        <topology evidence="1">Multi-pass membrane protein</topology>
    </subcellularLocation>
</comment>
<dbReference type="GeneID" id="590913"/>
<dbReference type="AlphaFoldDB" id="A0A7M7NA06"/>
<evidence type="ECO:0000313" key="12">
    <source>
        <dbReference type="EnsemblMetazoa" id="XP_030832507"/>
    </source>
</evidence>
<keyword evidence="7" id="KW-1133">Transmembrane helix</keyword>
<keyword evidence="9 10" id="KW-0472">Membrane</keyword>
<sequence length="376" mass="41947">MILNRIPGTRDEEETPKYQEDSVTSAQDQIMAAVRMAAPNQQQNENMQRFAGFGIGLASLLTENVLSHPFIMFRRQCQVNHHAYRYHIHPFSVLPVIVTLQRQHGFFTLWKGIGSAFMVQGINLGSESLISEFTPFPREIHTYSTPRQVVGHIALKTISMAITTPFLSASLVESVQSDIASDRPGVLDCIKEGFLRLTGWGTSSTRLLPIYTLLLPTVFHGVAKYIITSTVQYIVLAIHKQKLREAGRDRLDAPATPGTMKEAYFPELVATFAGNLTADVLLYPLATLMMKLHVQGTRTIIDNTDFGKGVVPISTRFDGLSDCLAHILEEEGVEGLFKGFGAVVLQYVMYAAILKLTHFVYQTLMEDFVPPRDNRS</sequence>
<evidence type="ECO:0000256" key="3">
    <source>
        <dbReference type="ARBA" id="ARBA00022448"/>
    </source>
</evidence>
<dbReference type="EnsemblMetazoa" id="XM_030976647">
    <property type="protein sequence ID" value="XP_030832507"/>
    <property type="gene ID" value="LOC590913"/>
</dbReference>
<name>A0A7M7NA06_STRPU</name>
<keyword evidence="8" id="KW-0496">Mitochondrion</keyword>
<dbReference type="PANTHER" id="PTHR21252">
    <property type="entry name" value="TB1 PROTEIN-RELATED"/>
    <property type="match status" value="1"/>
</dbReference>
<dbReference type="Gene3D" id="1.50.40.10">
    <property type="entry name" value="Mitochondrial carrier domain"/>
    <property type="match status" value="2"/>
</dbReference>
<protein>
    <recommendedName>
        <fullName evidence="14">Solute carrier family 25 member 46</fullName>
    </recommendedName>
</protein>
<comment type="similarity">
    <text evidence="2 11">Belongs to the mitochondrial carrier (TC 2.A.29) family.</text>
</comment>
<evidence type="ECO:0000256" key="2">
    <source>
        <dbReference type="ARBA" id="ARBA00006375"/>
    </source>
</evidence>
<dbReference type="InterPro" id="IPR039158">
    <property type="entry name" value="SLC25A46"/>
</dbReference>
<dbReference type="RefSeq" id="XP_030832507.1">
    <property type="nucleotide sequence ID" value="XM_030976647.1"/>
</dbReference>
<dbReference type="SUPFAM" id="SSF103506">
    <property type="entry name" value="Mitochondrial carrier"/>
    <property type="match status" value="1"/>
</dbReference>
<evidence type="ECO:0000256" key="1">
    <source>
        <dbReference type="ARBA" id="ARBA00004374"/>
    </source>
</evidence>
<evidence type="ECO:0000256" key="10">
    <source>
        <dbReference type="PROSITE-ProRule" id="PRU00282"/>
    </source>
</evidence>
<proteinExistence type="inferred from homology"/>
<dbReference type="Proteomes" id="UP000007110">
    <property type="component" value="Unassembled WGS sequence"/>
</dbReference>
<dbReference type="PROSITE" id="PS50920">
    <property type="entry name" value="SOLCAR"/>
    <property type="match status" value="1"/>
</dbReference>
<evidence type="ECO:0000256" key="9">
    <source>
        <dbReference type="ARBA" id="ARBA00023136"/>
    </source>
</evidence>
<dbReference type="PANTHER" id="PTHR21252:SF2">
    <property type="entry name" value="MITOCHONDRIAL OUTER MEMBRANE PROTEIN SLC25A46"/>
    <property type="match status" value="1"/>
</dbReference>
<keyword evidence="5" id="KW-0677">Repeat</keyword>
<dbReference type="GO" id="GO:0000266">
    <property type="term" value="P:mitochondrial fission"/>
    <property type="evidence" value="ECO:0000318"/>
    <property type="project" value="GO_Central"/>
</dbReference>
<evidence type="ECO:0000256" key="6">
    <source>
        <dbReference type="ARBA" id="ARBA00022787"/>
    </source>
</evidence>
<keyword evidence="4 10" id="KW-0812">Transmembrane</keyword>
<dbReference type="InterPro" id="IPR023395">
    <property type="entry name" value="MCP_dom_sf"/>
</dbReference>
<organism evidence="12 13">
    <name type="scientific">Strongylocentrotus purpuratus</name>
    <name type="common">Purple sea urchin</name>
    <dbReference type="NCBI Taxonomy" id="7668"/>
    <lineage>
        <taxon>Eukaryota</taxon>
        <taxon>Metazoa</taxon>
        <taxon>Echinodermata</taxon>
        <taxon>Eleutherozoa</taxon>
        <taxon>Echinozoa</taxon>
        <taxon>Echinoidea</taxon>
        <taxon>Euechinoidea</taxon>
        <taxon>Echinacea</taxon>
        <taxon>Camarodonta</taxon>
        <taxon>Echinidea</taxon>
        <taxon>Strongylocentrotidae</taxon>
        <taxon>Strongylocentrotus</taxon>
    </lineage>
</organism>
<evidence type="ECO:0000256" key="4">
    <source>
        <dbReference type="ARBA" id="ARBA00022692"/>
    </source>
</evidence>
<keyword evidence="3 11" id="KW-0813">Transport</keyword>
<keyword evidence="13" id="KW-1185">Reference proteome</keyword>
<evidence type="ECO:0000256" key="7">
    <source>
        <dbReference type="ARBA" id="ARBA00022989"/>
    </source>
</evidence>
<dbReference type="KEGG" id="spu:590913"/>
<dbReference type="OMA" id="RQCQVNH"/>
<evidence type="ECO:0000256" key="11">
    <source>
        <dbReference type="RuleBase" id="RU000488"/>
    </source>
</evidence>
<dbReference type="InterPro" id="IPR018108">
    <property type="entry name" value="MCP_transmembrane"/>
</dbReference>
<dbReference type="Pfam" id="PF00153">
    <property type="entry name" value="Mito_carr"/>
    <property type="match status" value="2"/>
</dbReference>
<dbReference type="GO" id="GO:0090149">
    <property type="term" value="P:mitochondrial membrane fission"/>
    <property type="evidence" value="ECO:0007669"/>
    <property type="project" value="InterPro"/>
</dbReference>
<evidence type="ECO:0000313" key="13">
    <source>
        <dbReference type="Proteomes" id="UP000007110"/>
    </source>
</evidence>
<feature type="repeat" description="Solcar" evidence="10">
    <location>
        <begin position="262"/>
        <end position="364"/>
    </location>
</feature>